<feature type="non-terminal residue" evidence="1">
    <location>
        <position position="1"/>
    </location>
</feature>
<comment type="caution">
    <text evidence="1">The sequence shown here is derived from an EMBL/GenBank/DDBJ whole genome shotgun (WGS) entry which is preliminary data.</text>
</comment>
<evidence type="ECO:0000313" key="1">
    <source>
        <dbReference type="EMBL" id="KAH9319253.1"/>
    </source>
</evidence>
<evidence type="ECO:0000313" key="2">
    <source>
        <dbReference type="Proteomes" id="UP000824469"/>
    </source>
</evidence>
<sequence>CEHFECRVNMGKASKDYDLCVGNEVEEEVGMFPSCLQIMGELKELGKIVVPVTAMNCV</sequence>
<feature type="non-terminal residue" evidence="1">
    <location>
        <position position="58"/>
    </location>
</feature>
<dbReference type="AlphaFoldDB" id="A0AA38GCF5"/>
<gene>
    <name evidence="1" type="ORF">KI387_021022</name>
</gene>
<proteinExistence type="predicted"/>
<name>A0AA38GCF5_TAXCH</name>
<accession>A0AA38GCF5</accession>
<reference evidence="1 2" key="1">
    <citation type="journal article" date="2021" name="Nat. Plants">
        <title>The Taxus genome provides insights into paclitaxel biosynthesis.</title>
        <authorList>
            <person name="Xiong X."/>
            <person name="Gou J."/>
            <person name="Liao Q."/>
            <person name="Li Y."/>
            <person name="Zhou Q."/>
            <person name="Bi G."/>
            <person name="Li C."/>
            <person name="Du R."/>
            <person name="Wang X."/>
            <person name="Sun T."/>
            <person name="Guo L."/>
            <person name="Liang H."/>
            <person name="Lu P."/>
            <person name="Wu Y."/>
            <person name="Zhang Z."/>
            <person name="Ro D.K."/>
            <person name="Shang Y."/>
            <person name="Huang S."/>
            <person name="Yan J."/>
        </authorList>
    </citation>
    <scope>NUCLEOTIDE SEQUENCE [LARGE SCALE GENOMIC DNA]</scope>
    <source>
        <strain evidence="1">Ta-2019</strain>
    </source>
</reference>
<dbReference type="Proteomes" id="UP000824469">
    <property type="component" value="Unassembled WGS sequence"/>
</dbReference>
<protein>
    <submittedName>
        <fullName evidence="1">Uncharacterized protein</fullName>
    </submittedName>
</protein>
<keyword evidence="2" id="KW-1185">Reference proteome</keyword>
<organism evidence="1 2">
    <name type="scientific">Taxus chinensis</name>
    <name type="common">Chinese yew</name>
    <name type="synonym">Taxus wallichiana var. chinensis</name>
    <dbReference type="NCBI Taxonomy" id="29808"/>
    <lineage>
        <taxon>Eukaryota</taxon>
        <taxon>Viridiplantae</taxon>
        <taxon>Streptophyta</taxon>
        <taxon>Embryophyta</taxon>
        <taxon>Tracheophyta</taxon>
        <taxon>Spermatophyta</taxon>
        <taxon>Pinopsida</taxon>
        <taxon>Pinidae</taxon>
        <taxon>Conifers II</taxon>
        <taxon>Cupressales</taxon>
        <taxon>Taxaceae</taxon>
        <taxon>Taxus</taxon>
    </lineage>
</organism>
<dbReference type="EMBL" id="JAHRHJ020000004">
    <property type="protein sequence ID" value="KAH9319253.1"/>
    <property type="molecule type" value="Genomic_DNA"/>
</dbReference>